<reference evidence="3" key="2">
    <citation type="submission" date="2020-09" db="EMBL/GenBank/DDBJ databases">
        <authorList>
            <person name="Sun Q."/>
            <person name="Zhou Y."/>
        </authorList>
    </citation>
    <scope>NUCLEOTIDE SEQUENCE</scope>
    <source>
        <strain evidence="3">CGMCC 1.15478</strain>
    </source>
</reference>
<reference evidence="3" key="1">
    <citation type="journal article" date="2014" name="Int. J. Syst. Evol. Microbiol.">
        <title>Complete genome sequence of Corynebacterium casei LMG S-19264T (=DSM 44701T), isolated from a smear-ripened cheese.</title>
        <authorList>
            <consortium name="US DOE Joint Genome Institute (JGI-PGF)"/>
            <person name="Walter F."/>
            <person name="Albersmeier A."/>
            <person name="Kalinowski J."/>
            <person name="Ruckert C."/>
        </authorList>
    </citation>
    <scope>NUCLEOTIDE SEQUENCE</scope>
    <source>
        <strain evidence="3">CGMCC 1.15478</strain>
    </source>
</reference>
<keyword evidence="1" id="KW-0732">Signal</keyword>
<feature type="compositionally biased region" description="Acidic residues" evidence="2">
    <location>
        <begin position="243"/>
        <end position="253"/>
    </location>
</feature>
<dbReference type="InterPro" id="IPR019674">
    <property type="entry name" value="Lipoprotein_LpqN/LpqT-like"/>
</dbReference>
<dbReference type="Pfam" id="PF10738">
    <property type="entry name" value="Lpp-LpqN"/>
    <property type="match status" value="1"/>
</dbReference>
<evidence type="ECO:0000313" key="3">
    <source>
        <dbReference type="EMBL" id="GGC67445.1"/>
    </source>
</evidence>
<dbReference type="Proteomes" id="UP000641514">
    <property type="component" value="Unassembled WGS sequence"/>
</dbReference>
<comment type="caution">
    <text evidence="3">The sequence shown here is derived from an EMBL/GenBank/DDBJ whole genome shotgun (WGS) entry which is preliminary data.</text>
</comment>
<dbReference type="EMBL" id="BMJH01000002">
    <property type="protein sequence ID" value="GGC67445.1"/>
    <property type="molecule type" value="Genomic_DNA"/>
</dbReference>
<evidence type="ECO:0000256" key="2">
    <source>
        <dbReference type="SAM" id="MobiDB-lite"/>
    </source>
</evidence>
<dbReference type="Gene3D" id="3.40.1000.10">
    <property type="entry name" value="Mog1/PsbP, alpha/beta/alpha sandwich"/>
    <property type="match status" value="1"/>
</dbReference>
<gene>
    <name evidence="3" type="ORF">GCM10011410_20160</name>
</gene>
<evidence type="ECO:0000256" key="1">
    <source>
        <dbReference type="ARBA" id="ARBA00022729"/>
    </source>
</evidence>
<name>A0A916UDW8_9ACTN</name>
<evidence type="ECO:0000313" key="4">
    <source>
        <dbReference type="Proteomes" id="UP000641514"/>
    </source>
</evidence>
<evidence type="ECO:0008006" key="5">
    <source>
        <dbReference type="Google" id="ProtNLM"/>
    </source>
</evidence>
<feature type="region of interest" description="Disordered" evidence="2">
    <location>
        <begin position="26"/>
        <end position="61"/>
    </location>
</feature>
<dbReference type="PROSITE" id="PS51257">
    <property type="entry name" value="PROKAR_LIPOPROTEIN"/>
    <property type="match status" value="1"/>
</dbReference>
<dbReference type="RefSeq" id="WP_188673971.1">
    <property type="nucleotide sequence ID" value="NZ_BMJH01000002.1"/>
</dbReference>
<keyword evidence="4" id="KW-1185">Reference proteome</keyword>
<feature type="region of interest" description="Disordered" evidence="2">
    <location>
        <begin position="225"/>
        <end position="253"/>
    </location>
</feature>
<proteinExistence type="predicted"/>
<protein>
    <recommendedName>
        <fullName evidence="5">Lipoprotein LpqN</fullName>
    </recommendedName>
</protein>
<dbReference type="AlphaFoldDB" id="A0A916UDW8"/>
<accession>A0A916UDW8</accession>
<organism evidence="3 4">
    <name type="scientific">Hoyosella rhizosphaerae</name>
    <dbReference type="NCBI Taxonomy" id="1755582"/>
    <lineage>
        <taxon>Bacteria</taxon>
        <taxon>Bacillati</taxon>
        <taxon>Actinomycetota</taxon>
        <taxon>Actinomycetes</taxon>
        <taxon>Mycobacteriales</taxon>
        <taxon>Hoyosellaceae</taxon>
        <taxon>Hoyosella</taxon>
    </lineage>
</organism>
<feature type="compositionally biased region" description="Basic and acidic residues" evidence="2">
    <location>
        <begin position="230"/>
        <end position="240"/>
    </location>
</feature>
<sequence>MTNRRVVLGVAGALVGAVVVTGCTSDADVESSDAPPTTVAVSVAPTPPTAEESEPEESEPSVTLIEYLSQSGIGRTPLFWGAETGPVVEFDLPDGWSVGDVETFPQAYFAAVGTEWAFETDPGPLPTAVLTIQRLDRQVDAEELLEYAPGALENLPEFEIALDDDENTVSGFPSYALSGEFVDEEFGYMAVVERTAVAEIDDATYVVQLRVTTLSRDAEAVTDAVQEIDSTLRIEPRPSPEDNPGEGEPGEGE</sequence>